<dbReference type="Proteomes" id="UP000215902">
    <property type="component" value="Unassembled WGS sequence"/>
</dbReference>
<accession>A0A267H4V9</accession>
<evidence type="ECO:0000313" key="2">
    <source>
        <dbReference type="Proteomes" id="UP000215902"/>
    </source>
</evidence>
<name>A0A267H4V9_9PLAT</name>
<gene>
    <name evidence="1" type="ORF">BOX15_Mlig032554g6</name>
</gene>
<organism evidence="1 2">
    <name type="scientific">Macrostomum lignano</name>
    <dbReference type="NCBI Taxonomy" id="282301"/>
    <lineage>
        <taxon>Eukaryota</taxon>
        <taxon>Metazoa</taxon>
        <taxon>Spiralia</taxon>
        <taxon>Lophotrochozoa</taxon>
        <taxon>Platyhelminthes</taxon>
        <taxon>Rhabditophora</taxon>
        <taxon>Macrostomorpha</taxon>
        <taxon>Macrostomida</taxon>
        <taxon>Macrostomidae</taxon>
        <taxon>Macrostomum</taxon>
    </lineage>
</organism>
<dbReference type="EMBL" id="NIVC01000029">
    <property type="protein sequence ID" value="PAA93331.1"/>
    <property type="molecule type" value="Genomic_DNA"/>
</dbReference>
<protein>
    <submittedName>
        <fullName evidence="1">Uncharacterized protein</fullName>
    </submittedName>
</protein>
<comment type="caution">
    <text evidence="1">The sequence shown here is derived from an EMBL/GenBank/DDBJ whole genome shotgun (WGS) entry which is preliminary data.</text>
</comment>
<feature type="non-terminal residue" evidence="1">
    <location>
        <position position="1"/>
    </location>
</feature>
<sequence>IEIDRKTGTGTGLAWSYNSVFAKAQRSVKDQIFVHTISKTAIKDAAEDDDVIGYGAAKYYKTGDRAVQMTDRADRQFEPECTTELALDADNKAKGSVWRLDKFYASGSSGDNQLAKSLVANEIASHLRQPRCRQCSCNSATTAAKCKIVECEAN</sequence>
<proteinExistence type="predicted"/>
<reference evidence="1 2" key="1">
    <citation type="submission" date="2017-06" db="EMBL/GenBank/DDBJ databases">
        <title>A platform for efficient transgenesis in Macrostomum lignano, a flatworm model organism for stem cell research.</title>
        <authorList>
            <person name="Berezikov E."/>
        </authorList>
    </citation>
    <scope>NUCLEOTIDE SEQUENCE [LARGE SCALE GENOMIC DNA]</scope>
    <source>
        <strain evidence="1">DV1</strain>
        <tissue evidence="1">Whole organism</tissue>
    </source>
</reference>
<dbReference type="AlphaFoldDB" id="A0A267H4V9"/>
<evidence type="ECO:0000313" key="1">
    <source>
        <dbReference type="EMBL" id="PAA93331.1"/>
    </source>
</evidence>
<keyword evidence="2" id="KW-1185">Reference proteome</keyword>